<proteinExistence type="predicted"/>
<comment type="caution">
    <text evidence="2">The sequence shown here is derived from an EMBL/GenBank/DDBJ whole genome shotgun (WGS) entry which is preliminary data.</text>
</comment>
<reference evidence="3" key="1">
    <citation type="submission" date="2013-08" db="EMBL/GenBank/DDBJ databases">
        <title>Intrasporangium oryzae NRRL B-24470.</title>
        <authorList>
            <person name="Liu H."/>
            <person name="Wang G."/>
        </authorList>
    </citation>
    <scope>NUCLEOTIDE SEQUENCE [LARGE SCALE GENOMIC DNA]</scope>
    <source>
        <strain evidence="3">Q5-1</strain>
    </source>
</reference>
<accession>W9GS68</accession>
<sequence>MGQLQFWHVQLAQVHPCGQFPHEHWPAAAGGAGCSACCMESPSVVLVRMPLGLPPRHEPETRSGQRGRQQPHVGRRPVLGAGAQPVELLDLLAAPHRNGTAVAHLPDEGGPLEPLGRRHLRRVGTGLLVDAADEDGAQLPLDDPVHLGAVGEARQDQAQPCHTEAQLVGRTTPHGVHEPLPRRGVAAHRVGPHPGEGRLVERATGQQQPPLPVEEVGGEGEVQRGVRAVDRRLGRDADALAVLGEEHDQLLLGRRCHGAARPR</sequence>
<gene>
    <name evidence="2" type="ORF">N864_18360</name>
</gene>
<evidence type="ECO:0000256" key="1">
    <source>
        <dbReference type="SAM" id="MobiDB-lite"/>
    </source>
</evidence>
<evidence type="ECO:0000313" key="3">
    <source>
        <dbReference type="Proteomes" id="UP000019494"/>
    </source>
</evidence>
<dbReference type="EMBL" id="AWQS01000035">
    <property type="protein sequence ID" value="EWT06729.1"/>
    <property type="molecule type" value="Genomic_DNA"/>
</dbReference>
<protein>
    <submittedName>
        <fullName evidence="2">Uncharacterized protein</fullName>
    </submittedName>
</protein>
<organism evidence="2 3">
    <name type="scientific">Intrasporangium chromatireducens Q5-1</name>
    <dbReference type="NCBI Taxonomy" id="584657"/>
    <lineage>
        <taxon>Bacteria</taxon>
        <taxon>Bacillati</taxon>
        <taxon>Actinomycetota</taxon>
        <taxon>Actinomycetes</taxon>
        <taxon>Micrococcales</taxon>
        <taxon>Intrasporangiaceae</taxon>
        <taxon>Intrasporangium</taxon>
    </lineage>
</organism>
<dbReference type="Proteomes" id="UP000019494">
    <property type="component" value="Unassembled WGS sequence"/>
</dbReference>
<evidence type="ECO:0000313" key="2">
    <source>
        <dbReference type="EMBL" id="EWT06729.1"/>
    </source>
</evidence>
<name>W9GS68_9MICO</name>
<keyword evidence="3" id="KW-1185">Reference proteome</keyword>
<feature type="region of interest" description="Disordered" evidence="1">
    <location>
        <begin position="51"/>
        <end position="78"/>
    </location>
</feature>
<dbReference type="AlphaFoldDB" id="W9GS68"/>